<dbReference type="VEuPathDB" id="CryptoDB:Vbra_7950"/>
<gene>
    <name evidence="12" type="ORF">Vbra_7950</name>
</gene>
<dbReference type="InterPro" id="IPR032418">
    <property type="entry name" value="E1_FCCH"/>
</dbReference>
<accession>A0A0G4ENK7</accession>
<dbReference type="GO" id="GO:0004839">
    <property type="term" value="F:ubiquitin activating enzyme activity"/>
    <property type="evidence" value="ECO:0007669"/>
    <property type="project" value="UniProtKB-EC"/>
</dbReference>
<dbReference type="OrthoDB" id="10252231at2759"/>
<evidence type="ECO:0000256" key="10">
    <source>
        <dbReference type="RuleBase" id="RU000519"/>
    </source>
</evidence>
<comment type="similarity">
    <text evidence="3 10">Belongs to the ubiquitin-activating E1 family.</text>
</comment>
<keyword evidence="8 10" id="KW-0067">ATP-binding</keyword>
<keyword evidence="7 10" id="KW-0833">Ubl conjugation pathway</keyword>
<proteinExistence type="inferred from homology"/>
<comment type="pathway">
    <text evidence="2">Protein modification; protein ubiquitination.</text>
</comment>
<evidence type="ECO:0000313" key="12">
    <source>
        <dbReference type="EMBL" id="CEL98564.1"/>
    </source>
</evidence>
<dbReference type="InterPro" id="IPR038252">
    <property type="entry name" value="UBA_E1_C_sf"/>
</dbReference>
<sequence>MNVEMAGGSEGANQNHMATNGQIDTDLYSRQIGAFGFETMGKLIKMKILISGLRGLGIETAKNLVLAGPNTVTIHDDSLVEMRDLGSNFYLSEEDVGKKSRAQACLMKLAELNTYVSVNIHTGPITPDLLKNFNVCIFSETSRRSLIEYNNFCRSQSPPIGFIAADCFGLAASVFVDFGDQFTCHDKDGEEPKSAIINGITQDNPGSVTLHSERPLPFQDGDYVTFSEVRGMTEVNDLPPQQIKTTGKYTFTFGDTSKFQPYEREGIVTQAKVPVTLKFKSYETCCAKPLADGEEMLMVPDLAKFGRSEQLHFATQACLHYMDKHGRLPPVRDASAVSDCMEIATRLNEEAQKDGDGTVTVEKIDEMVLKAVVSYASCQISPMVAFIGGVVAQEAVKYTGKFGPLRQWLYVDAFECLGKEEATDTASTNSRYDDQIAIFGQVFQQKLANMKIFLVGAGALGCEFLKNFALMGVCCGGKGKLTVTDMDRIEVSNLNRQFLFRKEHVGKPKSKTAAAAAEEMNKELKVESSEVRVGPDTEDTFNDAFWDSLDCTVNALDNIQARLYVDQRCVWYLKPLLESGTLGTKANVQVVLPHMTQSYGDSQDPPEESIPLCTLKHFPHQIEHTIEWSRDAFQGLFQDGPQEVLTFLKDPQAYLAKLSTEGSPALQRERLVKIKTLLTTIKTGATMQACVDRAVKVFQDFFHDQIAQLIHTFPLDHTTSEGQPFWSGPKRPPTPISFDASDDTHLDFVMSCANLFAFNMGVPECRDRNALRDMARNVKVEPFRPKEMKIKTSDTDTTVEGSSDDEMVIQKLSAELSAIDEAFKKSISLNPSEFEKDDDTNFHIDFITACANLRARNYKITEADRHKCKMIAGKIIPAIATTTAMVTGMVSLELFKVVNRAERKIEDFKNAFVNLALPLFLFSEPLPPIKTVDKDHDPIIMGPVKARPYGFTPWDKVHISISNGTLRDLIDYLARHHQVSVMILSVGNACLYNAYLPTHRNRLDKQIVRLWEEISRSTLPPGRTYVAVEASCADSNDQTDVIIPTIKFQFTD</sequence>
<evidence type="ECO:0000313" key="13">
    <source>
        <dbReference type="Proteomes" id="UP000041254"/>
    </source>
</evidence>
<dbReference type="Pfam" id="PF09358">
    <property type="entry name" value="E1_UFD"/>
    <property type="match status" value="1"/>
</dbReference>
<dbReference type="InterPro" id="IPR018075">
    <property type="entry name" value="UBQ-activ_enz_E1"/>
</dbReference>
<dbReference type="EMBL" id="CDMY01000273">
    <property type="protein sequence ID" value="CEL98564.1"/>
    <property type="molecule type" value="Genomic_DNA"/>
</dbReference>
<dbReference type="UniPathway" id="UPA00143"/>
<dbReference type="FunCoup" id="A0A0G4ENK7">
    <property type="interactions" value="375"/>
</dbReference>
<dbReference type="InterPro" id="IPR032420">
    <property type="entry name" value="E1_4HB"/>
</dbReference>
<dbReference type="STRING" id="1169540.A0A0G4ENK7"/>
<evidence type="ECO:0000256" key="1">
    <source>
        <dbReference type="ARBA" id="ARBA00000488"/>
    </source>
</evidence>
<organism evidence="12 13">
    <name type="scientific">Vitrella brassicaformis (strain CCMP3155)</name>
    <dbReference type="NCBI Taxonomy" id="1169540"/>
    <lineage>
        <taxon>Eukaryota</taxon>
        <taxon>Sar</taxon>
        <taxon>Alveolata</taxon>
        <taxon>Colpodellida</taxon>
        <taxon>Vitrellaceae</taxon>
        <taxon>Vitrella</taxon>
    </lineage>
</organism>
<dbReference type="OMA" id="GANLHAF"/>
<dbReference type="Gene3D" id="2.40.30.180">
    <property type="entry name" value="Ubiquitin-activating enzyme E1, FCCH domain"/>
    <property type="match status" value="1"/>
</dbReference>
<dbReference type="GO" id="GO:0031510">
    <property type="term" value="C:SUMO activating enzyme complex"/>
    <property type="evidence" value="ECO:0007669"/>
    <property type="project" value="TreeGrafter"/>
</dbReference>
<dbReference type="InterPro" id="IPR042449">
    <property type="entry name" value="Ub-E1_IAD_1"/>
</dbReference>
<evidence type="ECO:0000256" key="9">
    <source>
        <dbReference type="PROSITE-ProRule" id="PRU10132"/>
    </source>
</evidence>
<dbReference type="PRINTS" id="PR01849">
    <property type="entry name" value="UBIQUITINACT"/>
</dbReference>
<dbReference type="Pfam" id="PF00899">
    <property type="entry name" value="ThiF"/>
    <property type="match status" value="1"/>
</dbReference>
<evidence type="ECO:0000256" key="3">
    <source>
        <dbReference type="ARBA" id="ARBA00005673"/>
    </source>
</evidence>
<dbReference type="InterPro" id="IPR042302">
    <property type="entry name" value="E1_FCCH_sf"/>
</dbReference>
<dbReference type="InterPro" id="IPR000011">
    <property type="entry name" value="UBQ/SUMO-activ_enz_E1-like"/>
</dbReference>
<dbReference type="SMART" id="SM00985">
    <property type="entry name" value="UBA_e1_C"/>
    <property type="match status" value="1"/>
</dbReference>
<keyword evidence="13" id="KW-1185">Reference proteome</keyword>
<dbReference type="InterPro" id="IPR045886">
    <property type="entry name" value="ThiF/MoeB/HesA"/>
</dbReference>
<dbReference type="SUPFAM" id="SSF69572">
    <property type="entry name" value="Activating enzymes of the ubiquitin-like proteins"/>
    <property type="match status" value="2"/>
</dbReference>
<feature type="active site" description="Glycyl thioester intermediate" evidence="9">
    <location>
        <position position="613"/>
    </location>
</feature>
<evidence type="ECO:0000256" key="8">
    <source>
        <dbReference type="ARBA" id="ARBA00022840"/>
    </source>
</evidence>
<dbReference type="PANTHER" id="PTHR10953:SF4">
    <property type="entry name" value="UBIQUITIN-ACTIVATING ENZYME E1 C-TERMINAL DOMAIN-CONTAINING PROTEIN"/>
    <property type="match status" value="1"/>
</dbReference>
<dbReference type="CDD" id="cd01490">
    <property type="entry name" value="Ube1_repeat2"/>
    <property type="match status" value="1"/>
</dbReference>
<dbReference type="FunFam" id="3.50.50.80:FF:000005">
    <property type="entry name" value="Ubiquitin-activating enzyme E1"/>
    <property type="match status" value="1"/>
</dbReference>
<dbReference type="InterPro" id="IPR042063">
    <property type="entry name" value="Ubi_acti_E1_SCCH"/>
</dbReference>
<dbReference type="Pfam" id="PF16191">
    <property type="entry name" value="E1_4HB"/>
    <property type="match status" value="1"/>
</dbReference>
<evidence type="ECO:0000256" key="2">
    <source>
        <dbReference type="ARBA" id="ARBA00004906"/>
    </source>
</evidence>
<dbReference type="PROSITE" id="PS00865">
    <property type="entry name" value="UBIQUITIN_ACTIVAT_2"/>
    <property type="match status" value="1"/>
</dbReference>
<dbReference type="GO" id="GO:0005737">
    <property type="term" value="C:cytoplasm"/>
    <property type="evidence" value="ECO:0007669"/>
    <property type="project" value="TreeGrafter"/>
</dbReference>
<comment type="catalytic activity">
    <reaction evidence="1">
        <text>ATP + ubiquitin + [E1 ubiquitin-activating enzyme]-L-cysteine = AMP + diphosphate + S-ubiquitinyl-[E1 ubiquitin-activating enzyme]-L-cysteine.</text>
        <dbReference type="EC" id="6.2.1.45"/>
    </reaction>
</comment>
<reference evidence="12 13" key="1">
    <citation type="submission" date="2014-11" db="EMBL/GenBank/DDBJ databases">
        <authorList>
            <person name="Zhu J."/>
            <person name="Qi W."/>
            <person name="Song R."/>
        </authorList>
    </citation>
    <scope>NUCLEOTIDE SEQUENCE [LARGE SCALE GENOMIC DNA]</scope>
</reference>
<evidence type="ECO:0000256" key="5">
    <source>
        <dbReference type="ARBA" id="ARBA00022598"/>
    </source>
</evidence>
<dbReference type="AlphaFoldDB" id="A0A0G4ENK7"/>
<protein>
    <recommendedName>
        <fullName evidence="4">E1 ubiquitin-activating enzyme</fullName>
        <ecNumber evidence="4">6.2.1.45</ecNumber>
    </recommendedName>
</protein>
<dbReference type="InterPro" id="IPR019572">
    <property type="entry name" value="UBA_E1_SCCH"/>
</dbReference>
<feature type="domain" description="Ubiquitin-activating enzyme E1 C-terminal" evidence="11">
    <location>
        <begin position="908"/>
        <end position="1046"/>
    </location>
</feature>
<dbReference type="GO" id="GO:0019948">
    <property type="term" value="F:SUMO activating enzyme activity"/>
    <property type="evidence" value="ECO:0007669"/>
    <property type="project" value="TreeGrafter"/>
</dbReference>
<evidence type="ECO:0000256" key="7">
    <source>
        <dbReference type="ARBA" id="ARBA00022786"/>
    </source>
</evidence>
<dbReference type="GO" id="GO:0016925">
    <property type="term" value="P:protein sumoylation"/>
    <property type="evidence" value="ECO:0007669"/>
    <property type="project" value="TreeGrafter"/>
</dbReference>
<dbReference type="Gene3D" id="3.50.50.80">
    <property type="entry name" value="Ubiquitin-activating enzyme E1, inactive adenylation domain, subdomain 1"/>
    <property type="match status" value="1"/>
</dbReference>
<dbReference type="InterPro" id="IPR018965">
    <property type="entry name" value="Ub-activating_enz_E1_C"/>
</dbReference>
<dbReference type="FunFam" id="2.40.30.180:FF:000001">
    <property type="entry name" value="ubiquitin-like modifier-activating enzyme 1"/>
    <property type="match status" value="1"/>
</dbReference>
<dbReference type="PANTHER" id="PTHR10953">
    <property type="entry name" value="UBIQUITIN-ACTIVATING ENZYME E1"/>
    <property type="match status" value="1"/>
</dbReference>
<evidence type="ECO:0000259" key="11">
    <source>
        <dbReference type="SMART" id="SM00985"/>
    </source>
</evidence>
<evidence type="ECO:0000256" key="6">
    <source>
        <dbReference type="ARBA" id="ARBA00022741"/>
    </source>
</evidence>
<dbReference type="InterPro" id="IPR035985">
    <property type="entry name" value="Ubiquitin-activating_enz"/>
</dbReference>
<dbReference type="Proteomes" id="UP000041254">
    <property type="component" value="Unassembled WGS sequence"/>
</dbReference>
<dbReference type="Pfam" id="PF16190">
    <property type="entry name" value="E1_FCCH"/>
    <property type="match status" value="1"/>
</dbReference>
<dbReference type="InterPro" id="IPR033127">
    <property type="entry name" value="UBQ-activ_enz_E1_Cys_AS"/>
</dbReference>
<dbReference type="Gene3D" id="3.10.290.60">
    <property type="entry name" value="Ubiquitin-activating enzyme E1, UFD domain"/>
    <property type="match status" value="1"/>
</dbReference>
<evidence type="ECO:0000256" key="4">
    <source>
        <dbReference type="ARBA" id="ARBA00012990"/>
    </source>
</evidence>
<dbReference type="EC" id="6.2.1.45" evidence="4"/>
<dbReference type="Gene3D" id="3.40.50.720">
    <property type="entry name" value="NAD(P)-binding Rossmann-like Domain"/>
    <property type="match status" value="1"/>
</dbReference>
<keyword evidence="5 10" id="KW-0436">Ligase</keyword>
<dbReference type="Gene3D" id="3.40.50.12550">
    <property type="entry name" value="Ubiquitin-activating enzyme E1, inactive adenylation domain, subdomain 2"/>
    <property type="match status" value="1"/>
</dbReference>
<dbReference type="FunFam" id="1.10.10.2660:FF:000005">
    <property type="entry name" value="Ubiquitin-activating enzyme E1, putative"/>
    <property type="match status" value="1"/>
</dbReference>
<dbReference type="Pfam" id="PF10585">
    <property type="entry name" value="UBA_E1_SCCH"/>
    <property type="match status" value="1"/>
</dbReference>
<dbReference type="GO" id="GO:0005524">
    <property type="term" value="F:ATP binding"/>
    <property type="evidence" value="ECO:0007669"/>
    <property type="project" value="UniProtKB-KW"/>
</dbReference>
<dbReference type="Gene3D" id="1.10.10.2660">
    <property type="entry name" value="Ubiquitin-activating enzyme E1, SCCH domain"/>
    <property type="match status" value="1"/>
</dbReference>
<dbReference type="InterPro" id="IPR000594">
    <property type="entry name" value="ThiF_NAD_FAD-bd"/>
</dbReference>
<dbReference type="FunFam" id="3.40.50.720:FF:000015">
    <property type="entry name" value="Ubiquitin-activating enzyme E1 1"/>
    <property type="match status" value="1"/>
</dbReference>
<keyword evidence="6 10" id="KW-0547">Nucleotide-binding</keyword>
<name>A0A0G4ENK7_VITBC</name>
<dbReference type="PhylomeDB" id="A0A0G4ENK7"/>
<dbReference type="InParanoid" id="A0A0G4ENK7"/>
<dbReference type="NCBIfam" id="TIGR01408">
    <property type="entry name" value="Ube1"/>
    <property type="match status" value="1"/>
</dbReference>